<gene>
    <name evidence="8" type="ORF">DFL_001184</name>
</gene>
<evidence type="ECO:0000313" key="8">
    <source>
        <dbReference type="EMBL" id="RVD90209.1"/>
    </source>
</evidence>
<name>A0A437AGM0_ARTFL</name>
<dbReference type="PANTHER" id="PTHR10993:SF7">
    <property type="entry name" value="LIPOYLTRANSFERASE 2, MITOCHONDRIAL-RELATED"/>
    <property type="match status" value="1"/>
</dbReference>
<proteinExistence type="inferred from homology"/>
<evidence type="ECO:0000256" key="2">
    <source>
        <dbReference type="ARBA" id="ARBA00007907"/>
    </source>
</evidence>
<comment type="similarity">
    <text evidence="2">Belongs to the LipB family.</text>
</comment>
<dbReference type="STRING" id="97331.A0A437AGM0"/>
<dbReference type="GeneID" id="93583495"/>
<evidence type="ECO:0000259" key="7">
    <source>
        <dbReference type="PROSITE" id="PS51733"/>
    </source>
</evidence>
<dbReference type="OrthoDB" id="19908at2759"/>
<dbReference type="InterPro" id="IPR004143">
    <property type="entry name" value="BPL_LPL_catalytic"/>
</dbReference>
<dbReference type="RefSeq" id="XP_067495753.1">
    <property type="nucleotide sequence ID" value="XM_067629765.1"/>
</dbReference>
<dbReference type="VEuPathDB" id="FungiDB:DFL_001184"/>
<comment type="pathway">
    <text evidence="1">Protein modification; protein lipoylation via endogenous pathway; protein N(6)-(lipoyl)lysine from octanoyl-[acyl-carrier-protein]: step 1/2.</text>
</comment>
<dbReference type="PANTHER" id="PTHR10993">
    <property type="entry name" value="OCTANOYLTRANSFERASE"/>
    <property type="match status" value="1"/>
</dbReference>
<dbReference type="CDD" id="cd16444">
    <property type="entry name" value="LipB"/>
    <property type="match status" value="1"/>
</dbReference>
<dbReference type="SUPFAM" id="SSF55681">
    <property type="entry name" value="Class II aaRS and biotin synthetases"/>
    <property type="match status" value="1"/>
</dbReference>
<feature type="region of interest" description="Disordered" evidence="6">
    <location>
        <begin position="302"/>
        <end position="338"/>
    </location>
</feature>
<dbReference type="GO" id="GO:0009249">
    <property type="term" value="P:protein lipoylation"/>
    <property type="evidence" value="ECO:0007669"/>
    <property type="project" value="InterPro"/>
</dbReference>
<evidence type="ECO:0000256" key="5">
    <source>
        <dbReference type="ARBA" id="ARBA00023315"/>
    </source>
</evidence>
<dbReference type="UniPathway" id="UPA00538">
    <property type="reaction ID" value="UER00592"/>
</dbReference>
<dbReference type="Pfam" id="PF21948">
    <property type="entry name" value="LplA-B_cat"/>
    <property type="match status" value="1"/>
</dbReference>
<protein>
    <recommendedName>
        <fullName evidence="3">lipoyl(octanoyl) transferase</fullName>
        <ecNumber evidence="3">2.3.1.181</ecNumber>
    </recommendedName>
</protein>
<dbReference type="Proteomes" id="UP000283090">
    <property type="component" value="Unassembled WGS sequence"/>
</dbReference>
<dbReference type="Gene3D" id="3.30.930.10">
    <property type="entry name" value="Bira Bifunctional Protein, Domain 2"/>
    <property type="match status" value="1"/>
</dbReference>
<keyword evidence="4" id="KW-0808">Transferase</keyword>
<dbReference type="PROSITE" id="PS01313">
    <property type="entry name" value="LIPB"/>
    <property type="match status" value="1"/>
</dbReference>
<keyword evidence="5" id="KW-0012">Acyltransferase</keyword>
<dbReference type="EMBL" id="SAEB01000001">
    <property type="protein sequence ID" value="RVD90209.1"/>
    <property type="molecule type" value="Genomic_DNA"/>
</dbReference>
<organism evidence="8 9">
    <name type="scientific">Arthrobotrys flagrans</name>
    <name type="common">Nematode-trapping fungus</name>
    <name type="synonym">Trichothecium flagrans</name>
    <dbReference type="NCBI Taxonomy" id="97331"/>
    <lineage>
        <taxon>Eukaryota</taxon>
        <taxon>Fungi</taxon>
        <taxon>Dikarya</taxon>
        <taxon>Ascomycota</taxon>
        <taxon>Pezizomycotina</taxon>
        <taxon>Orbiliomycetes</taxon>
        <taxon>Orbiliales</taxon>
        <taxon>Orbiliaceae</taxon>
        <taxon>Arthrobotrys</taxon>
    </lineage>
</organism>
<feature type="domain" description="BPL/LPL catalytic" evidence="7">
    <location>
        <begin position="49"/>
        <end position="240"/>
    </location>
</feature>
<dbReference type="InterPro" id="IPR020605">
    <property type="entry name" value="Octanoyltransferase_CS"/>
</dbReference>
<dbReference type="InterPro" id="IPR000544">
    <property type="entry name" value="Octanoyltransferase"/>
</dbReference>
<dbReference type="EC" id="2.3.1.181" evidence="3"/>
<dbReference type="NCBIfam" id="TIGR00214">
    <property type="entry name" value="lipB"/>
    <property type="match status" value="1"/>
</dbReference>
<feature type="compositionally biased region" description="Basic and acidic residues" evidence="6">
    <location>
        <begin position="302"/>
        <end position="324"/>
    </location>
</feature>
<dbReference type="PROSITE" id="PS51733">
    <property type="entry name" value="BPL_LPL_CATALYTIC"/>
    <property type="match status" value="1"/>
</dbReference>
<evidence type="ECO:0000256" key="6">
    <source>
        <dbReference type="SAM" id="MobiDB-lite"/>
    </source>
</evidence>
<accession>A0A437AGM0</accession>
<evidence type="ECO:0000256" key="1">
    <source>
        <dbReference type="ARBA" id="ARBA00004821"/>
    </source>
</evidence>
<keyword evidence="9" id="KW-1185">Reference proteome</keyword>
<sequence length="362" mass="40491">MKTPIRTLPPLRVLNLPLSDYSRVSKLQSILFKLHLLYKSSQSVSTPIPQPPPYLITSSFHPIYTFGRREATRTPPEPVLNLLSSNKAAIAYTPRGGQVTFHGPGQVVAYPILDLKRHGLSPRCYVRVLEKAVIRVLKKWGITAFTTEEAGVWVKNDRKIASIGVNLRRWVSSHGVALNVDTDLEWFKKIVACGLDGVEMWSMKKEWETQLENREGGGKITESLVGLLSKVDGKVFKKRVIEEVVSGIADGIGCESTQPITVEEVEELGKEYELSGEDGVEWLKYWDASGLYYRAKGDNIEMEGEERVPDDQMKMEESDLKDQNDTGPDEGAPLLFKAKRHYKGTENPILNDSYCSTGGPVL</sequence>
<dbReference type="AlphaFoldDB" id="A0A437AGM0"/>
<evidence type="ECO:0000313" key="9">
    <source>
        <dbReference type="Proteomes" id="UP000283090"/>
    </source>
</evidence>
<evidence type="ECO:0000256" key="3">
    <source>
        <dbReference type="ARBA" id="ARBA00012334"/>
    </source>
</evidence>
<comment type="caution">
    <text evidence="8">The sequence shown here is derived from an EMBL/GenBank/DDBJ whole genome shotgun (WGS) entry which is preliminary data.</text>
</comment>
<reference evidence="8 9" key="1">
    <citation type="submission" date="2019-01" db="EMBL/GenBank/DDBJ databases">
        <title>Intercellular communication is required for trap formation in the nematode-trapping fungus Duddingtonia flagrans.</title>
        <authorList>
            <person name="Youssar L."/>
            <person name="Wernet V."/>
            <person name="Hensel N."/>
            <person name="Hildebrandt H.-G."/>
            <person name="Fischer R."/>
        </authorList>
    </citation>
    <scope>NUCLEOTIDE SEQUENCE [LARGE SCALE GENOMIC DNA]</scope>
    <source>
        <strain evidence="8 9">CBS H-5679</strain>
    </source>
</reference>
<evidence type="ECO:0000256" key="4">
    <source>
        <dbReference type="ARBA" id="ARBA00022679"/>
    </source>
</evidence>
<dbReference type="GO" id="GO:0033819">
    <property type="term" value="F:lipoyl(octanoyl) transferase activity"/>
    <property type="evidence" value="ECO:0007669"/>
    <property type="project" value="UniProtKB-EC"/>
</dbReference>
<dbReference type="InterPro" id="IPR045864">
    <property type="entry name" value="aa-tRNA-synth_II/BPL/LPL"/>
</dbReference>